<evidence type="ECO:0000256" key="1">
    <source>
        <dbReference type="SAM" id="MobiDB-lite"/>
    </source>
</evidence>
<dbReference type="Gene3D" id="3.90.1410.10">
    <property type="entry name" value="set domain protein methyltransferase, domain 1"/>
    <property type="match status" value="1"/>
</dbReference>
<dbReference type="STRING" id="5601.A0A0D2DJQ5"/>
<dbReference type="SUPFAM" id="SSF82199">
    <property type="entry name" value="SET domain"/>
    <property type="match status" value="1"/>
</dbReference>
<accession>A0A0D2DJQ5</accession>
<dbReference type="InterPro" id="IPR046341">
    <property type="entry name" value="SET_dom_sf"/>
</dbReference>
<dbReference type="EMBL" id="KN846963">
    <property type="protein sequence ID" value="KIW62592.1"/>
    <property type="molecule type" value="Genomic_DNA"/>
</dbReference>
<protein>
    <recommendedName>
        <fullName evidence="2">SET domain-containing protein</fullName>
    </recommendedName>
</protein>
<sequence>MRQACLPLQNLRAWSHFNNVRLFEASIESRIIGEDGNDKGGGLQANAEHGPGKPFVAVPLDLVLSKERVEQCAKADQHLNELIEAAPSLFKTPRTAVLLFLVYQMTINSPDCQGHGLGVSNPFADYVKMLPHEILLPTFYTPEEMDLLTGTSLSDALGQKMISLEREFDSLKAFTADIPWCQKIWWDDSTGSLSVEDWKLADAMYRSRALELPRGAGVGMVPVVDMANHASDDRYNARFEVDEETESVLLVARDDRTVKQGDEITIMYGCGGACEMIFSYGFLEEHATSAREMFLGLSIPTDDPLRVAKIRFAQEAPGVRIYVDDSNQVHWESTFVWWACVNQEDGLEFRVERTIDGDMELKALWKDKELNAGTLQSSLVDDHLRDVFALRAVVLIQQTIEQQGTKLAASQEGFQNTLIGNQVRLPVYQTIGRLRTLEVELLARAYEILETEKATLLESSVVREYLDNGQPQTSDPTTGETPEDFS</sequence>
<dbReference type="InterPro" id="IPR001214">
    <property type="entry name" value="SET_dom"/>
</dbReference>
<keyword evidence="4" id="KW-1185">Reference proteome</keyword>
<evidence type="ECO:0000259" key="2">
    <source>
        <dbReference type="PROSITE" id="PS50280"/>
    </source>
</evidence>
<feature type="region of interest" description="Disordered" evidence="1">
    <location>
        <begin position="466"/>
        <end position="486"/>
    </location>
</feature>
<dbReference type="Proteomes" id="UP000054266">
    <property type="component" value="Unassembled WGS sequence"/>
</dbReference>
<dbReference type="GO" id="GO:0005634">
    <property type="term" value="C:nucleus"/>
    <property type="evidence" value="ECO:0007669"/>
    <property type="project" value="TreeGrafter"/>
</dbReference>
<organism evidence="3 4">
    <name type="scientific">Phialophora macrospora</name>
    <dbReference type="NCBI Taxonomy" id="1851006"/>
    <lineage>
        <taxon>Eukaryota</taxon>
        <taxon>Fungi</taxon>
        <taxon>Dikarya</taxon>
        <taxon>Ascomycota</taxon>
        <taxon>Pezizomycotina</taxon>
        <taxon>Eurotiomycetes</taxon>
        <taxon>Chaetothyriomycetidae</taxon>
        <taxon>Chaetothyriales</taxon>
        <taxon>Herpotrichiellaceae</taxon>
        <taxon>Phialophora</taxon>
    </lineage>
</organism>
<dbReference type="GO" id="GO:0016279">
    <property type="term" value="F:protein-lysine N-methyltransferase activity"/>
    <property type="evidence" value="ECO:0007669"/>
    <property type="project" value="TreeGrafter"/>
</dbReference>
<gene>
    <name evidence="3" type="ORF">PV04_10753</name>
</gene>
<feature type="compositionally biased region" description="Polar residues" evidence="1">
    <location>
        <begin position="469"/>
        <end position="480"/>
    </location>
</feature>
<dbReference type="PANTHER" id="PTHR13271:SF76">
    <property type="entry name" value="SET DOMAIN-CONTAINING PROTEIN 8"/>
    <property type="match status" value="1"/>
</dbReference>
<proteinExistence type="predicted"/>
<dbReference type="CDD" id="cd10527">
    <property type="entry name" value="SET_LSMT"/>
    <property type="match status" value="1"/>
</dbReference>
<dbReference type="InterPro" id="IPR050600">
    <property type="entry name" value="SETD3_SETD6_MTase"/>
</dbReference>
<dbReference type="PROSITE" id="PS50280">
    <property type="entry name" value="SET"/>
    <property type="match status" value="1"/>
</dbReference>
<reference evidence="3 4" key="1">
    <citation type="submission" date="2015-01" db="EMBL/GenBank/DDBJ databases">
        <title>The Genome Sequence of Capronia semiimmersa CBS27337.</title>
        <authorList>
            <consortium name="The Broad Institute Genomics Platform"/>
            <person name="Cuomo C."/>
            <person name="de Hoog S."/>
            <person name="Gorbushina A."/>
            <person name="Stielow B."/>
            <person name="Teixiera M."/>
            <person name="Abouelleil A."/>
            <person name="Chapman S.B."/>
            <person name="Priest M."/>
            <person name="Young S.K."/>
            <person name="Wortman J."/>
            <person name="Nusbaum C."/>
            <person name="Birren B."/>
        </authorList>
    </citation>
    <scope>NUCLEOTIDE SEQUENCE [LARGE SCALE GENOMIC DNA]</scope>
    <source>
        <strain evidence="3 4">CBS 27337</strain>
    </source>
</reference>
<name>A0A0D2DJQ5_9EURO</name>
<evidence type="ECO:0000313" key="3">
    <source>
        <dbReference type="EMBL" id="KIW62592.1"/>
    </source>
</evidence>
<dbReference type="AlphaFoldDB" id="A0A0D2DJQ5"/>
<dbReference type="HOGENOM" id="CLU_044629_0_0_1"/>
<feature type="domain" description="SET" evidence="2">
    <location>
        <begin position="25"/>
        <end position="269"/>
    </location>
</feature>
<evidence type="ECO:0000313" key="4">
    <source>
        <dbReference type="Proteomes" id="UP000054266"/>
    </source>
</evidence>
<dbReference type="PANTHER" id="PTHR13271">
    <property type="entry name" value="UNCHARACTERIZED PUTATIVE METHYLTRANSFERASE"/>
    <property type="match status" value="1"/>
</dbReference>